<dbReference type="AlphaFoldDB" id="A0A1I0G7R8"/>
<feature type="transmembrane region" description="Helical" evidence="1">
    <location>
        <begin position="228"/>
        <end position="251"/>
    </location>
</feature>
<keyword evidence="1" id="KW-1133">Transmembrane helix</keyword>
<dbReference type="RefSeq" id="WP_090446070.1">
    <property type="nucleotide sequence ID" value="NZ_FOHU01000018.1"/>
</dbReference>
<feature type="transmembrane region" description="Helical" evidence="1">
    <location>
        <begin position="348"/>
        <end position="368"/>
    </location>
</feature>
<protein>
    <submittedName>
        <fullName evidence="4">Uncharacterized membrane protein</fullName>
    </submittedName>
</protein>
<feature type="transmembrane region" description="Helical" evidence="1">
    <location>
        <begin position="139"/>
        <end position="160"/>
    </location>
</feature>
<keyword evidence="1" id="KW-0812">Transmembrane</keyword>
<keyword evidence="5" id="KW-1185">Reference proteome</keyword>
<dbReference type="Pfam" id="PF19124">
    <property type="entry name" value="DUF5808"/>
    <property type="match status" value="1"/>
</dbReference>
<dbReference type="PANTHER" id="PTHR37810">
    <property type="entry name" value="IMMUNITY PROTEIN SDPI"/>
    <property type="match status" value="1"/>
</dbReference>
<dbReference type="InterPro" id="IPR043831">
    <property type="entry name" value="DUF5808"/>
</dbReference>
<evidence type="ECO:0000313" key="5">
    <source>
        <dbReference type="Proteomes" id="UP000199568"/>
    </source>
</evidence>
<feature type="transmembrane region" description="Helical" evidence="1">
    <location>
        <begin position="6"/>
        <end position="24"/>
    </location>
</feature>
<dbReference type="PIRSF" id="PIRSF032908">
    <property type="entry name" value="UCP032908"/>
    <property type="match status" value="1"/>
</dbReference>
<dbReference type="Pfam" id="PF07853">
    <property type="entry name" value="DUF1648"/>
    <property type="match status" value="1"/>
</dbReference>
<organism evidence="4 5">
    <name type="scientific">Natronincola peptidivorans</name>
    <dbReference type="NCBI Taxonomy" id="426128"/>
    <lineage>
        <taxon>Bacteria</taxon>
        <taxon>Bacillati</taxon>
        <taxon>Bacillota</taxon>
        <taxon>Clostridia</taxon>
        <taxon>Peptostreptococcales</taxon>
        <taxon>Natronincolaceae</taxon>
        <taxon>Natronincola</taxon>
    </lineage>
</organism>
<dbReference type="Proteomes" id="UP000199568">
    <property type="component" value="Unassembled WGS sequence"/>
</dbReference>
<feature type="transmembrane region" description="Helical" evidence="1">
    <location>
        <begin position="82"/>
        <end position="100"/>
    </location>
</feature>
<dbReference type="InterPro" id="IPR012867">
    <property type="entry name" value="DUF1648"/>
</dbReference>
<feature type="transmembrane region" description="Helical" evidence="1">
    <location>
        <begin position="263"/>
        <end position="286"/>
    </location>
</feature>
<dbReference type="EMBL" id="FOHU01000018">
    <property type="protein sequence ID" value="SET65978.1"/>
    <property type="molecule type" value="Genomic_DNA"/>
</dbReference>
<evidence type="ECO:0000256" key="1">
    <source>
        <dbReference type="SAM" id="Phobius"/>
    </source>
</evidence>
<keyword evidence="1" id="KW-0472">Membrane</keyword>
<evidence type="ECO:0000313" key="4">
    <source>
        <dbReference type="EMBL" id="SET65978.1"/>
    </source>
</evidence>
<feature type="domain" description="DUF1648" evidence="2">
    <location>
        <begin position="146"/>
        <end position="191"/>
    </location>
</feature>
<dbReference type="OrthoDB" id="9808690at2"/>
<accession>A0A1I0G7R8</accession>
<evidence type="ECO:0000259" key="3">
    <source>
        <dbReference type="Pfam" id="PF19124"/>
    </source>
</evidence>
<dbReference type="STRING" id="426128.SAMN05660297_03065"/>
<dbReference type="PANTHER" id="PTHR37810:SF9">
    <property type="entry name" value="MEMBRANE PROTEIN"/>
    <property type="match status" value="1"/>
</dbReference>
<name>A0A1I0G7R8_9FIRM</name>
<dbReference type="InterPro" id="IPR014574">
    <property type="entry name" value="UCP032908"/>
</dbReference>
<dbReference type="GO" id="GO:0009636">
    <property type="term" value="P:response to toxic substance"/>
    <property type="evidence" value="ECO:0007669"/>
    <property type="project" value="TreeGrafter"/>
</dbReference>
<proteinExistence type="predicted"/>
<feature type="transmembrane region" description="Helical" evidence="1">
    <location>
        <begin position="183"/>
        <end position="207"/>
    </location>
</feature>
<feature type="domain" description="DUF5808" evidence="3">
    <location>
        <begin position="325"/>
        <end position="349"/>
    </location>
</feature>
<feature type="transmembrane region" description="Helical" evidence="1">
    <location>
        <begin position="59"/>
        <end position="76"/>
    </location>
</feature>
<evidence type="ECO:0000259" key="2">
    <source>
        <dbReference type="Pfam" id="PF07853"/>
    </source>
</evidence>
<gene>
    <name evidence="4" type="ORF">SAMN05660297_03065</name>
</gene>
<reference evidence="4 5" key="1">
    <citation type="submission" date="2016-10" db="EMBL/GenBank/DDBJ databases">
        <authorList>
            <person name="de Groot N.N."/>
        </authorList>
    </citation>
    <scope>NUCLEOTIDE SEQUENCE [LARGE SCALE GENOMIC DNA]</scope>
    <source>
        <strain evidence="4 5">DSM 18979</strain>
    </source>
</reference>
<sequence length="369" mass="42054">MFLFHFLIMLFIAYIPLVLIGYFMPNFTKKTLLFGVVIPADAISNEEVKKIEKDYKRNYGISVVITSILINIISIKMQSVDLLSIGILIMLIIMSANYVYMHNKAKALKQEKDWTVNKRQVVVVDTSHSYNKSYPSVHWFWLPIGIVALTLFFTMIRYPYLPEKIPTNFDFAGEAVNYSDKGFFSVFGLPLQQIGMTAMFYFIYRLIKRVKPNIQASRPKASSKQNQIAKGYWVMYLLGTLVVLNLNFGYIQLNVLQMINPTAAVNLLVYGLATAIPIIGVIIVAMKTGQSGSRIKVEDVDEEYPNVIDRDDDGFWKWGLYYYNPDDPSLFIEKRFGIGWTINCGRPIGMAILIFAILAILAALIAPWI</sequence>